<dbReference type="RefSeq" id="WP_093010494.1">
    <property type="nucleotide sequence ID" value="NZ_FOXV01000004.1"/>
</dbReference>
<dbReference type="AlphaFoldDB" id="A0A1I5Y1H0"/>
<protein>
    <submittedName>
        <fullName evidence="1">Uncharacterized protein</fullName>
    </submittedName>
</protein>
<keyword evidence="2" id="KW-1185">Reference proteome</keyword>
<name>A0A1I5Y1H0_9RHOB</name>
<proteinExistence type="predicted"/>
<dbReference type="InterPro" id="IPR018679">
    <property type="entry name" value="DUF2161"/>
</dbReference>
<organism evidence="1 2">
    <name type="scientific">Roseivivax halotolerans</name>
    <dbReference type="NCBI Taxonomy" id="93684"/>
    <lineage>
        <taxon>Bacteria</taxon>
        <taxon>Pseudomonadati</taxon>
        <taxon>Pseudomonadota</taxon>
        <taxon>Alphaproteobacteria</taxon>
        <taxon>Rhodobacterales</taxon>
        <taxon>Roseobacteraceae</taxon>
        <taxon>Roseivivax</taxon>
    </lineage>
</organism>
<dbReference type="STRING" id="93684.SAMN05421853_104278"/>
<accession>A0A1I5Y1H0</accession>
<dbReference type="Proteomes" id="UP000243106">
    <property type="component" value="Unassembled WGS sequence"/>
</dbReference>
<evidence type="ECO:0000313" key="1">
    <source>
        <dbReference type="EMBL" id="SFQ37994.1"/>
    </source>
</evidence>
<sequence>MSRESDLYAPIKAYLQAQGYDVKGEVGAADVVACRAGEPPVIVELKRSVTLGLVHQGIARLSLTDHVYLAVARPSGVRAKRALKDNVALCRRLGLGFLTVRARDGKVEVHADPGPYAPRKNRKAQARLLREFERLRGDPNDGGATRHGLVTGYRQDALACAAYLAASGAEKGAIVAKATGVPEATRIMRDNHYGWFEKVETGVYTLTAGGHAGLAHWAGSWEDSR</sequence>
<reference evidence="2" key="1">
    <citation type="submission" date="2016-10" db="EMBL/GenBank/DDBJ databases">
        <authorList>
            <person name="Varghese N."/>
            <person name="Submissions S."/>
        </authorList>
    </citation>
    <scope>NUCLEOTIDE SEQUENCE [LARGE SCALE GENOMIC DNA]</scope>
    <source>
        <strain evidence="2">JCM 10271</strain>
    </source>
</reference>
<dbReference type="Pfam" id="PF09929">
    <property type="entry name" value="DUF2161"/>
    <property type="match status" value="1"/>
</dbReference>
<dbReference type="EMBL" id="FOXV01000004">
    <property type="protein sequence ID" value="SFQ37994.1"/>
    <property type="molecule type" value="Genomic_DNA"/>
</dbReference>
<gene>
    <name evidence="1" type="ORF">SAMN05421853_104278</name>
</gene>
<evidence type="ECO:0000313" key="2">
    <source>
        <dbReference type="Proteomes" id="UP000243106"/>
    </source>
</evidence>